<organism evidence="2 3">
    <name type="scientific">Salmonella enterica subsp. arizonae</name>
    <dbReference type="NCBI Taxonomy" id="59203"/>
    <lineage>
        <taxon>Bacteria</taxon>
        <taxon>Pseudomonadati</taxon>
        <taxon>Pseudomonadota</taxon>
        <taxon>Gammaproteobacteria</taxon>
        <taxon>Enterobacterales</taxon>
        <taxon>Enterobacteriaceae</taxon>
        <taxon>Salmonella</taxon>
    </lineage>
</organism>
<evidence type="ECO:0000313" key="2">
    <source>
        <dbReference type="EMBL" id="SUG49460.1"/>
    </source>
</evidence>
<feature type="domain" description="SecA family profile" evidence="1">
    <location>
        <begin position="1"/>
        <end position="48"/>
    </location>
</feature>
<dbReference type="EMBL" id="UGXG01000002">
    <property type="protein sequence ID" value="SUG49460.1"/>
    <property type="molecule type" value="Genomic_DNA"/>
</dbReference>
<proteinExistence type="predicted"/>
<dbReference type="Proteomes" id="UP000254741">
    <property type="component" value="Unassembled WGS sequence"/>
</dbReference>
<sequence>MTEAEKIQAIIEDIKERTANGQPVLVGTISIEKSEVVFQRADQSGHQT</sequence>
<reference evidence="2 3" key="1">
    <citation type="submission" date="2018-06" db="EMBL/GenBank/DDBJ databases">
        <authorList>
            <consortium name="Pathogen Informatics"/>
            <person name="Doyle S."/>
        </authorList>
    </citation>
    <scope>NUCLEOTIDE SEQUENCE [LARGE SCALE GENOMIC DNA]</scope>
    <source>
        <strain evidence="2 3">NCTC8297</strain>
    </source>
</reference>
<dbReference type="Pfam" id="PF21090">
    <property type="entry name" value="P-loop_SecA"/>
    <property type="match status" value="1"/>
</dbReference>
<dbReference type="InterPro" id="IPR014018">
    <property type="entry name" value="SecA_motor_DEAD"/>
</dbReference>
<dbReference type="PROSITE" id="PS51196">
    <property type="entry name" value="SECA_MOTOR_DEAD"/>
    <property type="match status" value="1"/>
</dbReference>
<name>A0A379TH55_SALER</name>
<evidence type="ECO:0000259" key="1">
    <source>
        <dbReference type="PROSITE" id="PS51196"/>
    </source>
</evidence>
<dbReference type="InterPro" id="IPR044722">
    <property type="entry name" value="SecA_SF2_C"/>
</dbReference>
<accession>A0A379TH55</accession>
<dbReference type="Gene3D" id="3.40.50.300">
    <property type="entry name" value="P-loop containing nucleotide triphosphate hydrolases"/>
    <property type="match status" value="1"/>
</dbReference>
<evidence type="ECO:0000313" key="3">
    <source>
        <dbReference type="Proteomes" id="UP000254741"/>
    </source>
</evidence>
<gene>
    <name evidence="2" type="primary">secA_5</name>
    <name evidence="2" type="ORF">NCTC8297_04800</name>
</gene>
<protein>
    <submittedName>
        <fullName evidence="2">Preprotein translocase SecA subunit</fullName>
    </submittedName>
</protein>
<dbReference type="InterPro" id="IPR027417">
    <property type="entry name" value="P-loop_NTPase"/>
</dbReference>
<dbReference type="AlphaFoldDB" id="A0A379TH55"/>